<name>A0A7G5C5U3_9BACL</name>
<dbReference type="Pfam" id="PF01476">
    <property type="entry name" value="LysM"/>
    <property type="match status" value="1"/>
</dbReference>
<dbReference type="SMART" id="SM00257">
    <property type="entry name" value="LysM"/>
    <property type="match status" value="1"/>
</dbReference>
<protein>
    <submittedName>
        <fullName evidence="3">LysM peptidoglycan-binding domain-containing protein</fullName>
    </submittedName>
</protein>
<reference evidence="3 4" key="1">
    <citation type="submission" date="2019-07" db="EMBL/GenBank/DDBJ databases">
        <authorList>
            <person name="Kim J.K."/>
            <person name="Cheong H.-M."/>
            <person name="Choi Y."/>
            <person name="Hwang K.J."/>
            <person name="Lee S."/>
            <person name="Choi C."/>
        </authorList>
    </citation>
    <scope>NUCLEOTIDE SEQUENCE [LARGE SCALE GENOMIC DNA]</scope>
    <source>
        <strain evidence="3 4">KS 22</strain>
    </source>
</reference>
<proteinExistence type="predicted"/>
<dbReference type="SUPFAM" id="SSF54106">
    <property type="entry name" value="LysM domain"/>
    <property type="match status" value="1"/>
</dbReference>
<feature type="transmembrane region" description="Helical" evidence="1">
    <location>
        <begin position="55"/>
        <end position="75"/>
    </location>
</feature>
<keyword evidence="1" id="KW-0812">Transmembrane</keyword>
<dbReference type="CDD" id="cd00118">
    <property type="entry name" value="LysM"/>
    <property type="match status" value="1"/>
</dbReference>
<dbReference type="Proteomes" id="UP000515679">
    <property type="component" value="Chromosome"/>
</dbReference>
<evidence type="ECO:0000313" key="4">
    <source>
        <dbReference type="Proteomes" id="UP000515679"/>
    </source>
</evidence>
<dbReference type="KEGG" id="cchl:FPL14_27960"/>
<evidence type="ECO:0000256" key="1">
    <source>
        <dbReference type="SAM" id="Phobius"/>
    </source>
</evidence>
<dbReference type="InterPro" id="IPR036779">
    <property type="entry name" value="LysM_dom_sf"/>
</dbReference>
<dbReference type="Gene3D" id="3.10.350.10">
    <property type="entry name" value="LysM domain"/>
    <property type="match status" value="1"/>
</dbReference>
<dbReference type="PROSITE" id="PS51782">
    <property type="entry name" value="LYSM"/>
    <property type="match status" value="1"/>
</dbReference>
<sequence>MTPEQMFGVNLMVHSWVTVGSANVSNIRKSAPYKSGRAVMQRTSAARNWKFARSVFFLFAFLILFSGFALFHTFASSEETTPATSEEIVISVDSGDTLWEIARDYKKDSMDTRQAVHHIVQRNGLSTSEVSVGQSLIIPARIIP</sequence>
<accession>A0A7G5C5U3</accession>
<dbReference type="AlphaFoldDB" id="A0A7G5C5U3"/>
<feature type="domain" description="LysM" evidence="2">
    <location>
        <begin position="88"/>
        <end position="138"/>
    </location>
</feature>
<evidence type="ECO:0000259" key="2">
    <source>
        <dbReference type="PROSITE" id="PS51782"/>
    </source>
</evidence>
<organism evidence="3 4">
    <name type="scientific">Cohnella cholangitidis</name>
    <dbReference type="NCBI Taxonomy" id="2598458"/>
    <lineage>
        <taxon>Bacteria</taxon>
        <taxon>Bacillati</taxon>
        <taxon>Bacillota</taxon>
        <taxon>Bacilli</taxon>
        <taxon>Bacillales</taxon>
        <taxon>Paenibacillaceae</taxon>
        <taxon>Cohnella</taxon>
    </lineage>
</organism>
<keyword evidence="4" id="KW-1185">Reference proteome</keyword>
<keyword evidence="1" id="KW-1133">Transmembrane helix</keyword>
<evidence type="ECO:0000313" key="3">
    <source>
        <dbReference type="EMBL" id="QMV44577.1"/>
    </source>
</evidence>
<gene>
    <name evidence="3" type="ORF">FPL14_27960</name>
</gene>
<dbReference type="EMBL" id="CP041969">
    <property type="protein sequence ID" value="QMV44577.1"/>
    <property type="molecule type" value="Genomic_DNA"/>
</dbReference>
<dbReference type="InterPro" id="IPR018392">
    <property type="entry name" value="LysM"/>
</dbReference>
<keyword evidence="1" id="KW-0472">Membrane</keyword>